<gene>
    <name evidence="7" type="ORF">B1C78_14515</name>
</gene>
<dbReference type="PANTHER" id="PTHR30126">
    <property type="entry name" value="HTH-TYPE TRANSCRIPTIONAL REGULATOR"/>
    <property type="match status" value="1"/>
</dbReference>
<evidence type="ECO:0000256" key="2">
    <source>
        <dbReference type="ARBA" id="ARBA00023015"/>
    </source>
</evidence>
<comment type="similarity">
    <text evidence="1">Belongs to the LysR transcriptional regulatory family.</text>
</comment>
<dbReference type="Proteomes" id="UP000189462">
    <property type="component" value="Unassembled WGS sequence"/>
</dbReference>
<dbReference type="InterPro" id="IPR036390">
    <property type="entry name" value="WH_DNA-bd_sf"/>
</dbReference>
<proteinExistence type="inferred from homology"/>
<protein>
    <recommendedName>
        <fullName evidence="6">HTH lysR-type domain-containing protein</fullName>
    </recommendedName>
</protein>
<name>A0A1V3NC75_9GAMM</name>
<dbReference type="Gene3D" id="3.40.190.290">
    <property type="match status" value="1"/>
</dbReference>
<keyword evidence="4" id="KW-0804">Transcription</keyword>
<dbReference type="RefSeq" id="WP_175628322.1">
    <property type="nucleotide sequence ID" value="NZ_MVBK01000099.1"/>
</dbReference>
<evidence type="ECO:0000259" key="6">
    <source>
        <dbReference type="PROSITE" id="PS50931"/>
    </source>
</evidence>
<dbReference type="CDD" id="cd08442">
    <property type="entry name" value="PBP2_YofA_SoxR_like"/>
    <property type="match status" value="1"/>
</dbReference>
<dbReference type="AlphaFoldDB" id="A0A1V3NC75"/>
<evidence type="ECO:0000256" key="1">
    <source>
        <dbReference type="ARBA" id="ARBA00009437"/>
    </source>
</evidence>
<sequence length="331" mass="36460">MRKLNLDELEIFQAVATAGGVTAASKLLHRVPSNITTRLKQMEERLGVRLFNRCDNRLSLTPEGNLLLNYAERLFQLVGEAELSLSERRPMGTLRIGSLESTAGARLPTILSDYTSRHTDVQLEIRTDTTAGLIEAVSNCEIEGALVSQPFWAPRLSAAPIFREELVLISGSQSKPTNRIQDIDCSTLICFPQGCSYRKVVEGWLSAEGITPIRFVELASYPSIIGCVVAGTGVAIVPLSVVDSLGIRDEVQRHRLPIELSRNITHFVWRPERESLALRAFLSLLQQHATDLGTVTGTMFQHDSAVATVPFESDAGETETMAPNGRSPRRH</sequence>
<dbReference type="SUPFAM" id="SSF46785">
    <property type="entry name" value="Winged helix' DNA-binding domain"/>
    <property type="match status" value="1"/>
</dbReference>
<dbReference type="InterPro" id="IPR036388">
    <property type="entry name" value="WH-like_DNA-bd_sf"/>
</dbReference>
<feature type="region of interest" description="Disordered" evidence="5">
    <location>
        <begin position="311"/>
        <end position="331"/>
    </location>
</feature>
<keyword evidence="2" id="KW-0805">Transcription regulation</keyword>
<dbReference type="Gene3D" id="1.10.10.10">
    <property type="entry name" value="Winged helix-like DNA-binding domain superfamily/Winged helix DNA-binding domain"/>
    <property type="match status" value="1"/>
</dbReference>
<dbReference type="STRING" id="108003.B1C78_14515"/>
<evidence type="ECO:0000313" key="8">
    <source>
        <dbReference type="Proteomes" id="UP000189462"/>
    </source>
</evidence>
<feature type="domain" description="HTH lysR-type" evidence="6">
    <location>
        <begin position="4"/>
        <end position="61"/>
    </location>
</feature>
<dbReference type="Pfam" id="PF00126">
    <property type="entry name" value="HTH_1"/>
    <property type="match status" value="1"/>
</dbReference>
<comment type="caution">
    <text evidence="7">The sequence shown here is derived from an EMBL/GenBank/DDBJ whole genome shotgun (WGS) entry which is preliminary data.</text>
</comment>
<keyword evidence="3" id="KW-0238">DNA-binding</keyword>
<dbReference type="PANTHER" id="PTHR30126:SF40">
    <property type="entry name" value="HTH-TYPE TRANSCRIPTIONAL REGULATOR GLTR"/>
    <property type="match status" value="1"/>
</dbReference>
<dbReference type="InterPro" id="IPR005119">
    <property type="entry name" value="LysR_subst-bd"/>
</dbReference>
<dbReference type="PROSITE" id="PS50931">
    <property type="entry name" value="HTH_LYSR"/>
    <property type="match status" value="1"/>
</dbReference>
<evidence type="ECO:0000313" key="7">
    <source>
        <dbReference type="EMBL" id="OOG22645.1"/>
    </source>
</evidence>
<organism evidence="7 8">
    <name type="scientific">Thioalkalivibrio denitrificans</name>
    <dbReference type="NCBI Taxonomy" id="108003"/>
    <lineage>
        <taxon>Bacteria</taxon>
        <taxon>Pseudomonadati</taxon>
        <taxon>Pseudomonadota</taxon>
        <taxon>Gammaproteobacteria</taxon>
        <taxon>Chromatiales</taxon>
        <taxon>Ectothiorhodospiraceae</taxon>
        <taxon>Thioalkalivibrio</taxon>
    </lineage>
</organism>
<keyword evidence="8" id="KW-1185">Reference proteome</keyword>
<dbReference type="InterPro" id="IPR000847">
    <property type="entry name" value="LysR_HTH_N"/>
</dbReference>
<dbReference type="GO" id="GO:0000976">
    <property type="term" value="F:transcription cis-regulatory region binding"/>
    <property type="evidence" value="ECO:0007669"/>
    <property type="project" value="TreeGrafter"/>
</dbReference>
<reference evidence="7 8" key="1">
    <citation type="submission" date="2017-02" db="EMBL/GenBank/DDBJ databases">
        <title>Genomic diversity within the haloalkaliphilic genus Thioalkalivibrio.</title>
        <authorList>
            <person name="Ahn A.-C."/>
            <person name="Meier-Kolthoff J."/>
            <person name="Overmars L."/>
            <person name="Richter M."/>
            <person name="Woyke T."/>
            <person name="Sorokin D.Y."/>
            <person name="Muyzer G."/>
        </authorList>
    </citation>
    <scope>NUCLEOTIDE SEQUENCE [LARGE SCALE GENOMIC DNA]</scope>
    <source>
        <strain evidence="7 8">ALJD</strain>
    </source>
</reference>
<dbReference type="GO" id="GO:0003700">
    <property type="term" value="F:DNA-binding transcription factor activity"/>
    <property type="evidence" value="ECO:0007669"/>
    <property type="project" value="InterPro"/>
</dbReference>
<evidence type="ECO:0000256" key="4">
    <source>
        <dbReference type="ARBA" id="ARBA00023163"/>
    </source>
</evidence>
<evidence type="ECO:0000256" key="3">
    <source>
        <dbReference type="ARBA" id="ARBA00023125"/>
    </source>
</evidence>
<dbReference type="Pfam" id="PF03466">
    <property type="entry name" value="LysR_substrate"/>
    <property type="match status" value="1"/>
</dbReference>
<dbReference type="EMBL" id="MVBK01000099">
    <property type="protein sequence ID" value="OOG22645.1"/>
    <property type="molecule type" value="Genomic_DNA"/>
</dbReference>
<accession>A0A1V3NC75</accession>
<dbReference type="SUPFAM" id="SSF53850">
    <property type="entry name" value="Periplasmic binding protein-like II"/>
    <property type="match status" value="1"/>
</dbReference>
<evidence type="ECO:0000256" key="5">
    <source>
        <dbReference type="SAM" id="MobiDB-lite"/>
    </source>
</evidence>